<protein>
    <submittedName>
        <fullName evidence="1">Uncharacterized protein</fullName>
    </submittedName>
</protein>
<sequence>MSQRSSSSGERSQRTRFDLLPDTSIALEPLTSQSLPLPPHIFFIVSSTSGSDTISVEQSITGNTLSPSEATPKATPPCMGDSVPDHDEIDPHEQIPSFLRLRNGIDMSDSHLNATITYLCRMVYPNDGDRLHTPSLILDEFLDVFSEICADEVDILPLQLANLKMLEFRIKEESAAILAAGAVNMEINGLEERTAAVAGISVYDEGPGDDDGSYYQCASDSEDNLYFQCALNGKTSSDEESSLY</sequence>
<evidence type="ECO:0000313" key="1">
    <source>
        <dbReference type="EMBL" id="KAA8575756.1"/>
    </source>
</evidence>
<organism evidence="1 2">
    <name type="scientific">Monilinia fructicola</name>
    <name type="common">Brown rot fungus</name>
    <name type="synonym">Ciboria fructicola</name>
    <dbReference type="NCBI Taxonomy" id="38448"/>
    <lineage>
        <taxon>Eukaryota</taxon>
        <taxon>Fungi</taxon>
        <taxon>Dikarya</taxon>
        <taxon>Ascomycota</taxon>
        <taxon>Pezizomycotina</taxon>
        <taxon>Leotiomycetes</taxon>
        <taxon>Helotiales</taxon>
        <taxon>Sclerotiniaceae</taxon>
        <taxon>Monilinia</taxon>
    </lineage>
</organism>
<accession>A0A5M9K6C6</accession>
<dbReference type="EMBL" id="VICG01000002">
    <property type="protein sequence ID" value="KAA8575756.1"/>
    <property type="molecule type" value="Genomic_DNA"/>
</dbReference>
<gene>
    <name evidence="1" type="ORF">EYC84_004860</name>
</gene>
<dbReference type="Proteomes" id="UP000322873">
    <property type="component" value="Unassembled WGS sequence"/>
</dbReference>
<name>A0A5M9K6C6_MONFR</name>
<keyword evidence="2" id="KW-1185">Reference proteome</keyword>
<evidence type="ECO:0000313" key="2">
    <source>
        <dbReference type="Proteomes" id="UP000322873"/>
    </source>
</evidence>
<reference evidence="1 2" key="1">
    <citation type="submission" date="2019-06" db="EMBL/GenBank/DDBJ databases">
        <title>Genome Sequence of the Brown Rot Fungal Pathogen Monilinia fructicola.</title>
        <authorList>
            <person name="De Miccolis Angelini R.M."/>
            <person name="Landi L."/>
            <person name="Abate D."/>
            <person name="Pollastro S."/>
            <person name="Romanazzi G."/>
            <person name="Faretra F."/>
        </authorList>
    </citation>
    <scope>NUCLEOTIDE SEQUENCE [LARGE SCALE GENOMIC DNA]</scope>
    <source>
        <strain evidence="1 2">Mfrc123</strain>
    </source>
</reference>
<dbReference type="AlphaFoldDB" id="A0A5M9K6C6"/>
<proteinExistence type="predicted"/>
<comment type="caution">
    <text evidence="1">The sequence shown here is derived from an EMBL/GenBank/DDBJ whole genome shotgun (WGS) entry which is preliminary data.</text>
</comment>